<dbReference type="Proteomes" id="UP000069902">
    <property type="component" value="Chromosome cPNK"/>
</dbReference>
<evidence type="ECO:0000256" key="1">
    <source>
        <dbReference type="ARBA" id="ARBA00004141"/>
    </source>
</evidence>
<feature type="transmembrane region" description="Helical" evidence="6">
    <location>
        <begin position="257"/>
        <end position="278"/>
    </location>
</feature>
<comment type="similarity">
    <text evidence="2">Belongs to the purine-cytosine permease (2.A.39) family.</text>
</comment>
<protein>
    <submittedName>
        <fullName evidence="7">Conserved putative membrane protein</fullName>
    </submittedName>
</protein>
<keyword evidence="5 6" id="KW-0472">Membrane</keyword>
<gene>
    <name evidence="7" type="ORF">PNK_0035</name>
</gene>
<feature type="transmembrane region" description="Helical" evidence="6">
    <location>
        <begin position="75"/>
        <end position="101"/>
    </location>
</feature>
<feature type="transmembrane region" description="Helical" evidence="6">
    <location>
        <begin position="193"/>
        <end position="209"/>
    </location>
</feature>
<dbReference type="KEGG" id="pnl:PNK_0035"/>
<dbReference type="Pfam" id="PF02133">
    <property type="entry name" value="Transp_cyt_pur"/>
    <property type="match status" value="1"/>
</dbReference>
<dbReference type="InParanoid" id="A0A0U5J9Z3"/>
<feature type="transmembrane region" description="Helical" evidence="6">
    <location>
        <begin position="155"/>
        <end position="173"/>
    </location>
</feature>
<feature type="transmembrane region" description="Helical" evidence="6">
    <location>
        <begin position="299"/>
        <end position="321"/>
    </location>
</feature>
<keyword evidence="4 6" id="KW-1133">Transmembrane helix</keyword>
<feature type="transmembrane region" description="Helical" evidence="6">
    <location>
        <begin position="359"/>
        <end position="376"/>
    </location>
</feature>
<evidence type="ECO:0000256" key="3">
    <source>
        <dbReference type="ARBA" id="ARBA00022692"/>
    </source>
</evidence>
<dbReference type="STRING" id="389348.PNK_0035"/>
<dbReference type="PANTHER" id="PTHR30569:SF0">
    <property type="entry name" value="CYTOSINE PERMEASE"/>
    <property type="match status" value="1"/>
</dbReference>
<dbReference type="InterPro" id="IPR030191">
    <property type="entry name" value="CodB"/>
</dbReference>
<organism evidence="7 8">
    <name type="scientific">Candidatus Protochlamydia naegleriophila</name>
    <dbReference type="NCBI Taxonomy" id="389348"/>
    <lineage>
        <taxon>Bacteria</taxon>
        <taxon>Pseudomonadati</taxon>
        <taxon>Chlamydiota</taxon>
        <taxon>Chlamydiia</taxon>
        <taxon>Parachlamydiales</taxon>
        <taxon>Parachlamydiaceae</taxon>
        <taxon>Candidatus Protochlamydia</taxon>
    </lineage>
</organism>
<dbReference type="GO" id="GO:0005886">
    <property type="term" value="C:plasma membrane"/>
    <property type="evidence" value="ECO:0007669"/>
    <property type="project" value="TreeGrafter"/>
</dbReference>
<dbReference type="AlphaFoldDB" id="A0A0U5J9Z3"/>
<feature type="transmembrane region" description="Helical" evidence="6">
    <location>
        <begin position="12"/>
        <end position="31"/>
    </location>
</feature>
<name>A0A0U5J9Z3_9BACT</name>
<evidence type="ECO:0000256" key="2">
    <source>
        <dbReference type="ARBA" id="ARBA00008974"/>
    </source>
</evidence>
<dbReference type="PATRIC" id="fig|389348.3.peg.42"/>
<feature type="transmembrane region" description="Helical" evidence="6">
    <location>
        <begin position="327"/>
        <end position="347"/>
    </location>
</feature>
<feature type="transmembrane region" description="Helical" evidence="6">
    <location>
        <begin position="221"/>
        <end position="245"/>
    </location>
</feature>
<feature type="transmembrane region" description="Helical" evidence="6">
    <location>
        <begin position="128"/>
        <end position="148"/>
    </location>
</feature>
<feature type="transmembrane region" description="Helical" evidence="6">
    <location>
        <begin position="388"/>
        <end position="405"/>
    </location>
</feature>
<evidence type="ECO:0000256" key="4">
    <source>
        <dbReference type="ARBA" id="ARBA00022989"/>
    </source>
</evidence>
<keyword evidence="3 6" id="KW-0812">Transmembrane</keyword>
<evidence type="ECO:0000256" key="6">
    <source>
        <dbReference type="SAM" id="Phobius"/>
    </source>
</evidence>
<sequence length="426" mass="46590">MENALQRQNWRQLASVQVGGAICLPLLLVGYELAKYQDPASTVWSIVWGNLFLFGLALVAGFLSLKRETTTVEHAFFYFGSYGRVFFGITLALSMLGWFAIQAQCMGTDLYQLVKQLDPHFSANSQEWILIFSLILACLIIMGAFWGLTFLTRMADLCVPLLVFTIGYAVYLVDQTPLIEQMVKIPANWWDGKGVSLVFASSIAATIDLPSFYRHASHPKAVVWASISTYLVAMPLVQLAGVFLYHGTHAATIGEALSYSAAFGWKVWVVLFMLIAGWTTNNVNLYSALLSLRSLSKKLSFSTAMGIAGLIGLGLITIPLLESFASVLDLMGIFVVAMGGIILTAYLLESSGYAANPALSWLAWLAGIVVGLRSWLDPLSLAGSGAPVLDAGLVAAFTLIVSYFLQRLVQRIKNQFFLEERSCENA</sequence>
<evidence type="ECO:0000256" key="5">
    <source>
        <dbReference type="ARBA" id="ARBA00023136"/>
    </source>
</evidence>
<evidence type="ECO:0000313" key="7">
    <source>
        <dbReference type="EMBL" id="CUI15674.1"/>
    </source>
</evidence>
<evidence type="ECO:0000313" key="8">
    <source>
        <dbReference type="Proteomes" id="UP000069902"/>
    </source>
</evidence>
<dbReference type="GO" id="GO:0015209">
    <property type="term" value="F:cytosine transmembrane transporter activity"/>
    <property type="evidence" value="ECO:0007669"/>
    <property type="project" value="InterPro"/>
</dbReference>
<comment type="subcellular location">
    <subcellularLocation>
        <location evidence="1">Membrane</location>
        <topology evidence="1">Multi-pass membrane protein</topology>
    </subcellularLocation>
</comment>
<reference evidence="8" key="1">
    <citation type="submission" date="2015-09" db="EMBL/GenBank/DDBJ databases">
        <authorList>
            <person name="Bertelli C."/>
        </authorList>
    </citation>
    <scope>NUCLEOTIDE SEQUENCE [LARGE SCALE GENOMIC DNA]</scope>
    <source>
        <strain evidence="8">KNic</strain>
    </source>
</reference>
<proteinExistence type="inferred from homology"/>
<keyword evidence="8" id="KW-1185">Reference proteome</keyword>
<feature type="transmembrane region" description="Helical" evidence="6">
    <location>
        <begin position="43"/>
        <end position="63"/>
    </location>
</feature>
<accession>A0A0U5J9Z3</accession>
<dbReference type="Gene3D" id="1.10.4160.10">
    <property type="entry name" value="Hydantoin permease"/>
    <property type="match status" value="1"/>
</dbReference>
<dbReference type="PANTHER" id="PTHR30569">
    <property type="entry name" value="CYTOSINE TRANSPORTER CODB"/>
    <property type="match status" value="1"/>
</dbReference>
<dbReference type="RefSeq" id="WP_059059522.1">
    <property type="nucleotide sequence ID" value="NZ_LN879502.1"/>
</dbReference>
<dbReference type="EMBL" id="LN879502">
    <property type="protein sequence ID" value="CUI15674.1"/>
    <property type="molecule type" value="Genomic_DNA"/>
</dbReference>
<dbReference type="InterPro" id="IPR001248">
    <property type="entry name" value="Pur-cyt_permease"/>
</dbReference>